<protein>
    <submittedName>
        <fullName evidence="1">Carboxypeptidase regulatory-like domain-containing protein</fullName>
    </submittedName>
</protein>
<evidence type="ECO:0000313" key="1">
    <source>
        <dbReference type="EMBL" id="PWS32499.1"/>
    </source>
</evidence>
<dbReference type="Proteomes" id="UP000245391">
    <property type="component" value="Unassembled WGS sequence"/>
</dbReference>
<evidence type="ECO:0000313" key="2">
    <source>
        <dbReference type="Proteomes" id="UP000245391"/>
    </source>
</evidence>
<keyword evidence="1" id="KW-0378">Hydrolase</keyword>
<dbReference type="OrthoDB" id="676304at2"/>
<dbReference type="EMBL" id="QGNY01000002">
    <property type="protein sequence ID" value="PWS32499.1"/>
    <property type="molecule type" value="Genomic_DNA"/>
</dbReference>
<dbReference type="GO" id="GO:0004180">
    <property type="term" value="F:carboxypeptidase activity"/>
    <property type="evidence" value="ECO:0007669"/>
    <property type="project" value="UniProtKB-KW"/>
</dbReference>
<sequence length="105" mass="11151">MKRLSIILSLIVVLSIGLIAFKNIRLGGIMGKITPVDGASSVSVVAGTDTLKAQVNQGTFGFTNLKQGVYTIWIKGNAPYKDAMIENVAVKDSATTDLGEIKLLQ</sequence>
<name>A0A317F3S6_9SPHI</name>
<comment type="caution">
    <text evidence="1">The sequence shown here is derived from an EMBL/GenBank/DDBJ whole genome shotgun (WGS) entry which is preliminary data.</text>
</comment>
<reference evidence="2" key="1">
    <citation type="submission" date="2018-05" db="EMBL/GenBank/DDBJ databases">
        <title>Pedobacter paludis sp. nov., isolated from wetland soil.</title>
        <authorList>
            <person name="Zhang Y."/>
        </authorList>
    </citation>
    <scope>NUCLEOTIDE SEQUENCE [LARGE SCALE GENOMIC DNA]</scope>
    <source>
        <strain evidence="2">R-8</strain>
    </source>
</reference>
<dbReference type="RefSeq" id="WP_109928672.1">
    <property type="nucleotide sequence ID" value="NZ_QGNY01000002.1"/>
</dbReference>
<accession>A0A317F3S6</accession>
<organism evidence="1 2">
    <name type="scientific">Pedobacter paludis</name>
    <dbReference type="NCBI Taxonomy" id="2203212"/>
    <lineage>
        <taxon>Bacteria</taxon>
        <taxon>Pseudomonadati</taxon>
        <taxon>Bacteroidota</taxon>
        <taxon>Sphingobacteriia</taxon>
        <taxon>Sphingobacteriales</taxon>
        <taxon>Sphingobacteriaceae</taxon>
        <taxon>Pedobacter</taxon>
    </lineage>
</organism>
<proteinExistence type="predicted"/>
<gene>
    <name evidence="1" type="ORF">DF947_05285</name>
</gene>
<keyword evidence="2" id="KW-1185">Reference proteome</keyword>
<keyword evidence="1" id="KW-0121">Carboxypeptidase</keyword>
<dbReference type="AlphaFoldDB" id="A0A317F3S6"/>
<keyword evidence="1" id="KW-0645">Protease</keyword>